<evidence type="ECO:0000313" key="3">
    <source>
        <dbReference type="EMBL" id="HJB40747.1"/>
    </source>
</evidence>
<keyword evidence="2" id="KW-0472">Membrane</keyword>
<feature type="transmembrane region" description="Helical" evidence="2">
    <location>
        <begin position="20"/>
        <end position="38"/>
    </location>
</feature>
<accession>A0A9D2M3Y8</accession>
<comment type="caution">
    <text evidence="3">The sequence shown here is derived from an EMBL/GenBank/DDBJ whole genome shotgun (WGS) entry which is preliminary data.</text>
</comment>
<organism evidence="3 4">
    <name type="scientific">Candidatus Ruthenibacterium avium</name>
    <dbReference type="NCBI Taxonomy" id="2838751"/>
    <lineage>
        <taxon>Bacteria</taxon>
        <taxon>Bacillati</taxon>
        <taxon>Bacillota</taxon>
        <taxon>Clostridia</taxon>
        <taxon>Eubacteriales</taxon>
        <taxon>Oscillospiraceae</taxon>
        <taxon>Ruthenibacterium</taxon>
    </lineage>
</organism>
<keyword evidence="2" id="KW-0812">Transmembrane</keyword>
<reference evidence="3" key="1">
    <citation type="journal article" date="2021" name="PeerJ">
        <title>Extensive microbial diversity within the chicken gut microbiome revealed by metagenomics and culture.</title>
        <authorList>
            <person name="Gilroy R."/>
            <person name="Ravi A."/>
            <person name="Getino M."/>
            <person name="Pursley I."/>
            <person name="Horton D.L."/>
            <person name="Alikhan N.F."/>
            <person name="Baker D."/>
            <person name="Gharbi K."/>
            <person name="Hall N."/>
            <person name="Watson M."/>
            <person name="Adriaenssens E.M."/>
            <person name="Foster-Nyarko E."/>
            <person name="Jarju S."/>
            <person name="Secka A."/>
            <person name="Antonio M."/>
            <person name="Oren A."/>
            <person name="Chaudhuri R.R."/>
            <person name="La Ragione R."/>
            <person name="Hildebrand F."/>
            <person name="Pallen M.J."/>
        </authorList>
    </citation>
    <scope>NUCLEOTIDE SEQUENCE</scope>
    <source>
        <strain evidence="3">ChiBcec8-14828</strain>
    </source>
</reference>
<dbReference type="InterPro" id="IPR014197">
    <property type="entry name" value="Sporulation_prot_YunB"/>
</dbReference>
<keyword evidence="1" id="KW-0175">Coiled coil</keyword>
<gene>
    <name evidence="3" type="primary">yunB</name>
    <name evidence="3" type="ORF">H9943_10190</name>
</gene>
<evidence type="ECO:0000256" key="1">
    <source>
        <dbReference type="SAM" id="Coils"/>
    </source>
</evidence>
<keyword evidence="2" id="KW-1133">Transmembrane helix</keyword>
<reference evidence="3" key="2">
    <citation type="submission" date="2021-04" db="EMBL/GenBank/DDBJ databases">
        <authorList>
            <person name="Gilroy R."/>
        </authorList>
    </citation>
    <scope>NUCLEOTIDE SEQUENCE</scope>
    <source>
        <strain evidence="3">ChiBcec8-14828</strain>
    </source>
</reference>
<feature type="coiled-coil region" evidence="1">
    <location>
        <begin position="45"/>
        <end position="107"/>
    </location>
</feature>
<proteinExistence type="predicted"/>
<protein>
    <submittedName>
        <fullName evidence="3">Sporulation protein YunB</fullName>
    </submittedName>
</protein>
<dbReference type="EMBL" id="DWYA01000091">
    <property type="protein sequence ID" value="HJB40747.1"/>
    <property type="molecule type" value="Genomic_DNA"/>
</dbReference>
<dbReference type="PIRSF" id="PIRSF021383">
    <property type="entry name" value="YunB"/>
    <property type="match status" value="1"/>
</dbReference>
<sequence>MKGKRRVPRRPHQTYRRARAIMGVLLALIILWSIDIRLRPLVEQVARYQCRVAVLEVMNQAMEEQLENLEWNTQELVTTKYNPDGSIAALEMDAIALNRLKAELTQAISNQLLAMGEQQIDIPLGTLLGWQFLTGRGPDIPLKLIPASFVQSTVTDLFETAGINQTQHRVMISFQVEVSAILPGCSVSVLVQNDFCAAQTLIVGQVPQVYAVSQDKSGQEPSTTIPAE</sequence>
<dbReference type="Proteomes" id="UP000824209">
    <property type="component" value="Unassembled WGS sequence"/>
</dbReference>
<name>A0A9D2M3Y8_9FIRM</name>
<dbReference type="NCBIfam" id="TIGR02832">
    <property type="entry name" value="spo_yunB"/>
    <property type="match status" value="1"/>
</dbReference>
<dbReference type="Pfam" id="PF09560">
    <property type="entry name" value="Spore_YunB"/>
    <property type="match status" value="1"/>
</dbReference>
<evidence type="ECO:0000256" key="2">
    <source>
        <dbReference type="SAM" id="Phobius"/>
    </source>
</evidence>
<dbReference type="AlphaFoldDB" id="A0A9D2M3Y8"/>
<evidence type="ECO:0000313" key="4">
    <source>
        <dbReference type="Proteomes" id="UP000824209"/>
    </source>
</evidence>